<dbReference type="SUPFAM" id="SSF49482">
    <property type="entry name" value="Aromatic compound dioxygenase"/>
    <property type="match status" value="1"/>
</dbReference>
<evidence type="ECO:0000256" key="5">
    <source>
        <dbReference type="ARBA" id="ARBA00023002"/>
    </source>
</evidence>
<keyword evidence="5" id="KW-0560">Oxidoreductase</keyword>
<keyword evidence="6" id="KW-0408">Iron</keyword>
<feature type="domain" description="Intradiol ring-cleavage dioxygenases" evidence="7">
    <location>
        <begin position="152"/>
        <end position="331"/>
    </location>
</feature>
<dbReference type="Gene3D" id="2.60.130.10">
    <property type="entry name" value="Aromatic compound dioxygenase"/>
    <property type="match status" value="1"/>
</dbReference>
<dbReference type="InterPro" id="IPR015889">
    <property type="entry name" value="Intradiol_dOase_core"/>
</dbReference>
<dbReference type="Pfam" id="PF00775">
    <property type="entry name" value="Dioxygenase_C"/>
    <property type="match status" value="1"/>
</dbReference>
<evidence type="ECO:0000256" key="3">
    <source>
        <dbReference type="ARBA" id="ARBA00022723"/>
    </source>
</evidence>
<dbReference type="Pfam" id="PF04444">
    <property type="entry name" value="Dioxygenase_N"/>
    <property type="match status" value="1"/>
</dbReference>
<evidence type="ECO:0000313" key="10">
    <source>
        <dbReference type="Proteomes" id="UP000323386"/>
    </source>
</evidence>
<feature type="domain" description="Catechol dioxygenase N-terminal" evidence="8">
    <location>
        <begin position="50"/>
        <end position="121"/>
    </location>
</feature>
<gene>
    <name evidence="9" type="ORF">PSFLO_05092</name>
</gene>
<evidence type="ECO:0000256" key="4">
    <source>
        <dbReference type="ARBA" id="ARBA00022964"/>
    </source>
</evidence>
<dbReference type="GO" id="GO:0018576">
    <property type="term" value="F:catechol 1,2-dioxygenase activity"/>
    <property type="evidence" value="ECO:0007669"/>
    <property type="project" value="InterPro"/>
</dbReference>
<organism evidence="9 10">
    <name type="scientific">Pseudozyma flocculosa</name>
    <dbReference type="NCBI Taxonomy" id="84751"/>
    <lineage>
        <taxon>Eukaryota</taxon>
        <taxon>Fungi</taxon>
        <taxon>Dikarya</taxon>
        <taxon>Basidiomycota</taxon>
        <taxon>Ustilaginomycotina</taxon>
        <taxon>Ustilaginomycetes</taxon>
        <taxon>Ustilaginales</taxon>
        <taxon>Ustilaginaceae</taxon>
        <taxon>Pseudozyma</taxon>
    </lineage>
</organism>
<evidence type="ECO:0000259" key="8">
    <source>
        <dbReference type="Pfam" id="PF04444"/>
    </source>
</evidence>
<dbReference type="InterPro" id="IPR000627">
    <property type="entry name" value="Intradiol_dOase_C"/>
</dbReference>
<dbReference type="OrthoDB" id="5238185at2759"/>
<evidence type="ECO:0000313" key="9">
    <source>
        <dbReference type="EMBL" id="SPO39611.1"/>
    </source>
</evidence>
<accession>A0A5C3F8D9</accession>
<dbReference type="GO" id="GO:0008199">
    <property type="term" value="F:ferric iron binding"/>
    <property type="evidence" value="ECO:0007669"/>
    <property type="project" value="InterPro"/>
</dbReference>
<dbReference type="AlphaFoldDB" id="A0A5C3F8D9"/>
<comment type="similarity">
    <text evidence="2">Belongs to the intradiol ring-cleavage dioxygenase family.</text>
</comment>
<keyword evidence="4 9" id="KW-0223">Dioxygenase</keyword>
<protein>
    <submittedName>
        <fullName evidence="9">Related to hydroxyquinol-1,2-dioxygenase</fullName>
    </submittedName>
</protein>
<dbReference type="PANTHER" id="PTHR33711:SF7">
    <property type="entry name" value="INTRADIOL RING-CLEAVAGE DIOXYGENASES DOMAIN-CONTAINING PROTEIN-RELATED"/>
    <property type="match status" value="1"/>
</dbReference>
<evidence type="ECO:0000256" key="6">
    <source>
        <dbReference type="ARBA" id="ARBA00023004"/>
    </source>
</evidence>
<dbReference type="GO" id="GO:0009712">
    <property type="term" value="P:catechol-containing compound metabolic process"/>
    <property type="evidence" value="ECO:0007669"/>
    <property type="project" value="InterPro"/>
</dbReference>
<dbReference type="InterPro" id="IPR007535">
    <property type="entry name" value="Catechol_dOase_N"/>
</dbReference>
<keyword evidence="3" id="KW-0479">Metal-binding</keyword>
<evidence type="ECO:0000259" key="7">
    <source>
        <dbReference type="Pfam" id="PF00775"/>
    </source>
</evidence>
<keyword evidence="10" id="KW-1185">Reference proteome</keyword>
<dbReference type="PANTHER" id="PTHR33711">
    <property type="entry name" value="DIOXYGENASE, PUTATIVE (AFU_ORTHOLOGUE AFUA_2G02910)-RELATED"/>
    <property type="match status" value="1"/>
</dbReference>
<evidence type="ECO:0000256" key="1">
    <source>
        <dbReference type="ARBA" id="ARBA00001965"/>
    </source>
</evidence>
<sequence>MARADRCSMTSSSSSSSAAAAAAANPLLDADTLAAYTSACQGVSGPKAHPRGKQVLDSLMKHLHAFINEVELTNAEWLAACELLNRSGKMSDEKRDEMILISDILGVESLVDTLSHERALKQTGTASSTDGAEESSKATVSAILGPFYRENAPEYPMGADIVLDHSIKSQDGNKGLTCYLYGTVTSAKTGRPIDNARIDVWHTGPNGFYEQQDPDQPDYNYRGRFNTAADGRYSFRCLVPTAYPIPYDGGAGDILKLLDRSPMRPAHIHFLIDAPGHKQLVTQIFDRQCKYLGADAVFADKSDLTVDFVEPRTQEAKDFGVDRQLCFDIRLVPDEK</sequence>
<name>A0A5C3F8D9_9BASI</name>
<comment type="cofactor">
    <cofactor evidence="1">
        <name>Fe(3+)</name>
        <dbReference type="ChEBI" id="CHEBI:29034"/>
    </cofactor>
</comment>
<dbReference type="EMBL" id="OOIP01000015">
    <property type="protein sequence ID" value="SPO39611.1"/>
    <property type="molecule type" value="Genomic_DNA"/>
</dbReference>
<evidence type="ECO:0000256" key="2">
    <source>
        <dbReference type="ARBA" id="ARBA00007825"/>
    </source>
</evidence>
<proteinExistence type="inferred from homology"/>
<dbReference type="Proteomes" id="UP000323386">
    <property type="component" value="Unassembled WGS sequence"/>
</dbReference>
<dbReference type="InterPro" id="IPR050770">
    <property type="entry name" value="Intradiol_RC_Dioxygenase"/>
</dbReference>
<reference evidence="9 10" key="1">
    <citation type="submission" date="2018-03" db="EMBL/GenBank/DDBJ databases">
        <authorList>
            <person name="Guldener U."/>
        </authorList>
    </citation>
    <scope>NUCLEOTIDE SEQUENCE [LARGE SCALE GENOMIC DNA]</scope>
    <source>
        <strain evidence="9 10">DAOM196992</strain>
    </source>
</reference>